<dbReference type="InterPro" id="IPR015422">
    <property type="entry name" value="PyrdxlP-dep_Trfase_small"/>
</dbReference>
<evidence type="ECO:0000256" key="2">
    <source>
        <dbReference type="ARBA" id="ARBA00022576"/>
    </source>
</evidence>
<name>A0A9D7XDK6_9BACT</name>
<comment type="similarity">
    <text evidence="5">Belongs to the class-III pyridoxal-phosphate-dependent aminotransferase family.</text>
</comment>
<proteinExistence type="inferred from homology"/>
<dbReference type="FunFam" id="3.40.640.10:FF:000004">
    <property type="entry name" value="Acetylornithine aminotransferase"/>
    <property type="match status" value="1"/>
</dbReference>
<dbReference type="PANTHER" id="PTHR11986">
    <property type="entry name" value="AMINOTRANSFERASE CLASS III"/>
    <property type="match status" value="1"/>
</dbReference>
<dbReference type="PIRSF" id="PIRSF000521">
    <property type="entry name" value="Transaminase_4ab_Lys_Orn"/>
    <property type="match status" value="1"/>
</dbReference>
<dbReference type="EMBL" id="JADKFW010000004">
    <property type="protein sequence ID" value="MBK9716770.1"/>
    <property type="molecule type" value="Genomic_DNA"/>
</dbReference>
<dbReference type="Proteomes" id="UP000808349">
    <property type="component" value="Unassembled WGS sequence"/>
</dbReference>
<dbReference type="GO" id="GO:0030170">
    <property type="term" value="F:pyridoxal phosphate binding"/>
    <property type="evidence" value="ECO:0007669"/>
    <property type="project" value="InterPro"/>
</dbReference>
<dbReference type="InterPro" id="IPR015421">
    <property type="entry name" value="PyrdxlP-dep_Trfase_major"/>
</dbReference>
<reference evidence="6 7" key="1">
    <citation type="submission" date="2020-10" db="EMBL/GenBank/DDBJ databases">
        <title>Connecting structure to function with the recovery of over 1000 high-quality activated sludge metagenome-assembled genomes encoding full-length rRNA genes using long-read sequencing.</title>
        <authorList>
            <person name="Singleton C.M."/>
            <person name="Petriglieri F."/>
            <person name="Kristensen J.M."/>
            <person name="Kirkegaard R.H."/>
            <person name="Michaelsen T.Y."/>
            <person name="Andersen M.H."/>
            <person name="Karst S.M."/>
            <person name="Dueholm M.S."/>
            <person name="Nielsen P.H."/>
            <person name="Albertsen M."/>
        </authorList>
    </citation>
    <scope>NUCLEOTIDE SEQUENCE [LARGE SCALE GENOMIC DNA]</scope>
    <source>
        <strain evidence="6">Ribe_18-Q3-R11-54_BAT3C.373</strain>
    </source>
</reference>
<dbReference type="AlphaFoldDB" id="A0A9D7XDK6"/>
<evidence type="ECO:0000256" key="3">
    <source>
        <dbReference type="ARBA" id="ARBA00022679"/>
    </source>
</evidence>
<evidence type="ECO:0000256" key="5">
    <source>
        <dbReference type="RuleBase" id="RU003560"/>
    </source>
</evidence>
<dbReference type="PROSITE" id="PS00600">
    <property type="entry name" value="AA_TRANSFER_CLASS_3"/>
    <property type="match status" value="1"/>
</dbReference>
<evidence type="ECO:0000313" key="7">
    <source>
        <dbReference type="Proteomes" id="UP000808349"/>
    </source>
</evidence>
<evidence type="ECO:0000313" key="6">
    <source>
        <dbReference type="EMBL" id="MBK9716770.1"/>
    </source>
</evidence>
<dbReference type="CDD" id="cd00610">
    <property type="entry name" value="OAT_like"/>
    <property type="match status" value="1"/>
</dbReference>
<keyword evidence="2 6" id="KW-0032">Aminotransferase</keyword>
<dbReference type="Pfam" id="PF00202">
    <property type="entry name" value="Aminotran_3"/>
    <property type="match status" value="1"/>
</dbReference>
<dbReference type="Gene3D" id="3.90.1150.10">
    <property type="entry name" value="Aspartate Aminotransferase, domain 1"/>
    <property type="match status" value="1"/>
</dbReference>
<evidence type="ECO:0000256" key="4">
    <source>
        <dbReference type="ARBA" id="ARBA00022898"/>
    </source>
</evidence>
<sequence length="398" mass="43943">MIPYVCKISILNRIGQTSEIPQAFEISKASSCFLIDQKGNTYVDMISGFSVSNIGHQHPKVIEAIKNQADLYLHSTVYGEHIQSPQIKLAELLTSCLPPTLNQVYFLTTGSETIDAAIKLCRKATGRFEIVVCRKAYHGSTLAAESLRSDHDHNQAFRPLIPGIRFIDANKISDLEFINSKTAGVITEVVQAEAGVVHLEDSYLKELRFKCNKTGSLLIFDEIQTGLGRTGSLFAFQKTSVCTDILLSGKALGGGMPLAALITSKQLLVHFMRQPALSYISTFGGHPVSCAAGYASLKVLFEEKILEEVELRKELMIKILHAPAIIEVRCAGLLMAIDFKNESLVWTLINRLYHKNILVESFLFCPGALRIAPPLNIPIPILEKTCQTILETIIELNT</sequence>
<dbReference type="InterPro" id="IPR005814">
    <property type="entry name" value="Aminotrans_3"/>
</dbReference>
<protein>
    <submittedName>
        <fullName evidence="6">Aspartate aminotransferase family protein</fullName>
    </submittedName>
</protein>
<dbReference type="Gene3D" id="3.40.640.10">
    <property type="entry name" value="Type I PLP-dependent aspartate aminotransferase-like (Major domain)"/>
    <property type="match status" value="1"/>
</dbReference>
<accession>A0A9D7XDK6</accession>
<gene>
    <name evidence="6" type="ORF">IPO85_04505</name>
</gene>
<dbReference type="InterPro" id="IPR050103">
    <property type="entry name" value="Class-III_PLP-dep_AT"/>
</dbReference>
<dbReference type="GO" id="GO:0042802">
    <property type="term" value="F:identical protein binding"/>
    <property type="evidence" value="ECO:0007669"/>
    <property type="project" value="TreeGrafter"/>
</dbReference>
<dbReference type="GO" id="GO:0008483">
    <property type="term" value="F:transaminase activity"/>
    <property type="evidence" value="ECO:0007669"/>
    <property type="project" value="UniProtKB-KW"/>
</dbReference>
<keyword evidence="3" id="KW-0808">Transferase</keyword>
<evidence type="ECO:0000256" key="1">
    <source>
        <dbReference type="ARBA" id="ARBA00001933"/>
    </source>
</evidence>
<dbReference type="PANTHER" id="PTHR11986:SF79">
    <property type="entry name" value="ACETYLORNITHINE AMINOTRANSFERASE, MITOCHONDRIAL"/>
    <property type="match status" value="1"/>
</dbReference>
<comment type="caution">
    <text evidence="6">The sequence shown here is derived from an EMBL/GenBank/DDBJ whole genome shotgun (WGS) entry which is preliminary data.</text>
</comment>
<dbReference type="InterPro" id="IPR049704">
    <property type="entry name" value="Aminotrans_3_PPA_site"/>
</dbReference>
<comment type="cofactor">
    <cofactor evidence="1">
        <name>pyridoxal 5'-phosphate</name>
        <dbReference type="ChEBI" id="CHEBI:597326"/>
    </cofactor>
</comment>
<dbReference type="InterPro" id="IPR015424">
    <property type="entry name" value="PyrdxlP-dep_Trfase"/>
</dbReference>
<organism evidence="6 7">
    <name type="scientific">Candidatus Defluviibacterium haderslevense</name>
    <dbReference type="NCBI Taxonomy" id="2981993"/>
    <lineage>
        <taxon>Bacteria</taxon>
        <taxon>Pseudomonadati</taxon>
        <taxon>Bacteroidota</taxon>
        <taxon>Saprospiria</taxon>
        <taxon>Saprospirales</taxon>
        <taxon>Saprospiraceae</taxon>
        <taxon>Candidatus Defluviibacterium</taxon>
    </lineage>
</organism>
<dbReference type="SUPFAM" id="SSF53383">
    <property type="entry name" value="PLP-dependent transferases"/>
    <property type="match status" value="1"/>
</dbReference>
<keyword evidence="4 5" id="KW-0663">Pyridoxal phosphate</keyword>